<dbReference type="GO" id="GO:0050660">
    <property type="term" value="F:flavin adenine dinucleotide binding"/>
    <property type="evidence" value="ECO:0007669"/>
    <property type="project" value="InterPro"/>
</dbReference>
<feature type="site" description="Interacts with tRNA" evidence="9">
    <location>
        <position position="184"/>
    </location>
</feature>
<dbReference type="PANTHER" id="PTHR42907">
    <property type="entry name" value="FMN-LINKED OXIDOREDUCTASES SUPERFAMILY PROTEIN"/>
    <property type="match status" value="1"/>
</dbReference>
<dbReference type="KEGG" id="mhd:Marky_0554"/>
<feature type="binding site" evidence="9 12">
    <location>
        <begin position="209"/>
        <end position="211"/>
    </location>
    <ligand>
        <name>FMN</name>
        <dbReference type="ChEBI" id="CHEBI:58210"/>
    </ligand>
</feature>
<evidence type="ECO:0000256" key="7">
    <source>
        <dbReference type="ARBA" id="ARBA00022884"/>
    </source>
</evidence>
<dbReference type="InterPro" id="IPR001269">
    <property type="entry name" value="DUS_fam"/>
</dbReference>
<keyword evidence="6 9" id="KW-0521">NADP</keyword>
<dbReference type="RefSeq" id="WP_013703357.1">
    <property type="nucleotide sequence ID" value="NC_015387.1"/>
</dbReference>
<dbReference type="NCBIfam" id="TIGR00742">
    <property type="entry name" value="yjbN"/>
    <property type="match status" value="1"/>
</dbReference>
<feature type="domain" description="DUS-like FMN-binding" evidence="13">
    <location>
        <begin position="14"/>
        <end position="314"/>
    </location>
</feature>
<dbReference type="InterPro" id="IPR013785">
    <property type="entry name" value="Aldolase_TIM"/>
</dbReference>
<comment type="function">
    <text evidence="9">Catalyzes the synthesis of 5,6-dihydrouridine (D), a modified base found in the D-loop of most tRNAs, via the reduction of the C5-C6 double bond in target uridines. Specifically modifies U20 and U20a in tRNAs.</text>
</comment>
<dbReference type="GO" id="GO:0000049">
    <property type="term" value="F:tRNA binding"/>
    <property type="evidence" value="ECO:0007669"/>
    <property type="project" value="UniProtKB-UniRule"/>
</dbReference>
<dbReference type="PANTHER" id="PTHR42907:SF1">
    <property type="entry name" value="FMN-LINKED OXIDOREDUCTASES SUPERFAMILY PROTEIN"/>
    <property type="match status" value="1"/>
</dbReference>
<keyword evidence="15" id="KW-1185">Reference proteome</keyword>
<evidence type="ECO:0000256" key="9">
    <source>
        <dbReference type="HAMAP-Rule" id="MF_02041"/>
    </source>
</evidence>
<dbReference type="InterPro" id="IPR035587">
    <property type="entry name" value="DUS-like_FMN-bd"/>
</dbReference>
<evidence type="ECO:0000256" key="1">
    <source>
        <dbReference type="ARBA" id="ARBA00001917"/>
    </source>
</evidence>
<dbReference type="Proteomes" id="UP000007030">
    <property type="component" value="Chromosome"/>
</dbReference>
<dbReference type="GO" id="GO:0102266">
    <property type="term" value="F:tRNA-dihydrouridine20a synthase activity"/>
    <property type="evidence" value="ECO:0007669"/>
    <property type="project" value="RHEA"/>
</dbReference>
<dbReference type="PIRSF" id="PIRSF006621">
    <property type="entry name" value="Dus"/>
    <property type="match status" value="1"/>
</dbReference>
<dbReference type="PROSITE" id="PS01136">
    <property type="entry name" value="UPF0034"/>
    <property type="match status" value="1"/>
</dbReference>
<keyword evidence="3 9" id="KW-0285">Flavoprotein</keyword>
<dbReference type="NCBIfam" id="NF008774">
    <property type="entry name" value="PRK11815.1"/>
    <property type="match status" value="1"/>
</dbReference>
<evidence type="ECO:0000256" key="12">
    <source>
        <dbReference type="PIRSR" id="PIRSR006621-2"/>
    </source>
</evidence>
<gene>
    <name evidence="14" type="ordered locus">Marky_0554</name>
</gene>
<sequence length="339" mass="37975">MPHAPPPNPHTLSIAPMMDWTDRHFRYLMRQVSRKVRLYTEMVVDRALIHGDRARLLAFHPEEHPLALQIGSSDPDLAFEAARIGVAWGYDEINLNVGCPSNRVQEGGFGACLMADPERVREITRAMREAAPVVTVKHRIGIDHLDEYRHLARFVETVAETGVTVFIVHARKAWLQGLSPKENRAVPPLRYGEVYRLKQDFPELTIVLNGGVRTLDAAMAHLEHTDGVMIGRAAYETPWAWAGADQQVFGLDRAPSRREVVMAMLPYIEARLMEGVPLRRIARHLLNLFKGAPGGRRFRRVLSEGLLDPTAGPELVQRALEAIPDAVLDERPGKAVAAR</sequence>
<comment type="catalytic activity">
    <reaction evidence="9">
        <text>5,6-dihydrouridine(20) in tRNA + NAD(+) = uridine(20) in tRNA + NADH + H(+)</text>
        <dbReference type="Rhea" id="RHEA:53340"/>
        <dbReference type="Rhea" id="RHEA-COMP:13533"/>
        <dbReference type="Rhea" id="RHEA-COMP:13534"/>
        <dbReference type="ChEBI" id="CHEBI:15378"/>
        <dbReference type="ChEBI" id="CHEBI:57540"/>
        <dbReference type="ChEBI" id="CHEBI:57945"/>
        <dbReference type="ChEBI" id="CHEBI:65315"/>
        <dbReference type="ChEBI" id="CHEBI:74443"/>
        <dbReference type="EC" id="1.3.1.91"/>
    </reaction>
</comment>
<accession>F2NNT1</accession>
<evidence type="ECO:0000256" key="8">
    <source>
        <dbReference type="ARBA" id="ARBA00023002"/>
    </source>
</evidence>
<dbReference type="HAMAP" id="MF_02041">
    <property type="entry name" value="DusA_subfam"/>
    <property type="match status" value="1"/>
</dbReference>
<feature type="site" description="Interacts with tRNA; defines subfamily-specific binding signature" evidence="9">
    <location>
        <position position="296"/>
    </location>
</feature>
<keyword evidence="4 9" id="KW-0288">FMN</keyword>
<name>F2NNT1_MARHT</name>
<evidence type="ECO:0000256" key="4">
    <source>
        <dbReference type="ARBA" id="ARBA00022643"/>
    </source>
</evidence>
<dbReference type="EC" id="1.3.1.91" evidence="9"/>
<comment type="catalytic activity">
    <reaction evidence="9">
        <text>5,6-dihydrouridine(20) in tRNA + NADP(+) = uridine(20) in tRNA + NADPH + H(+)</text>
        <dbReference type="Rhea" id="RHEA:53336"/>
        <dbReference type="Rhea" id="RHEA-COMP:13533"/>
        <dbReference type="Rhea" id="RHEA-COMP:13534"/>
        <dbReference type="ChEBI" id="CHEBI:15378"/>
        <dbReference type="ChEBI" id="CHEBI:57783"/>
        <dbReference type="ChEBI" id="CHEBI:58349"/>
        <dbReference type="ChEBI" id="CHEBI:65315"/>
        <dbReference type="ChEBI" id="CHEBI:74443"/>
        <dbReference type="EC" id="1.3.1.91"/>
    </reaction>
</comment>
<evidence type="ECO:0000313" key="15">
    <source>
        <dbReference type="Proteomes" id="UP000007030"/>
    </source>
</evidence>
<feature type="binding site" evidence="9 12">
    <location>
        <begin position="231"/>
        <end position="232"/>
    </location>
    <ligand>
        <name>FMN</name>
        <dbReference type="ChEBI" id="CHEBI:58210"/>
    </ligand>
</feature>
<evidence type="ECO:0000256" key="3">
    <source>
        <dbReference type="ARBA" id="ARBA00022630"/>
    </source>
</evidence>
<feature type="binding site" evidence="9 12">
    <location>
        <position position="137"/>
    </location>
    <ligand>
        <name>FMN</name>
        <dbReference type="ChEBI" id="CHEBI:58210"/>
    </ligand>
</feature>
<dbReference type="CDD" id="cd02801">
    <property type="entry name" value="DUS_like_FMN"/>
    <property type="match status" value="1"/>
</dbReference>
<evidence type="ECO:0000256" key="11">
    <source>
        <dbReference type="PIRSR" id="PIRSR006621-1"/>
    </source>
</evidence>
<comment type="similarity">
    <text evidence="9">Belongs to the Dus family. DusA subfamily.</text>
</comment>
<keyword evidence="7 9" id="KW-0694">RNA-binding</keyword>
<keyword evidence="2 9" id="KW-0820">tRNA-binding</keyword>
<reference evidence="14 15" key="1">
    <citation type="journal article" date="2012" name="Stand. Genomic Sci.">
        <title>Complete genome sequence of the aerobic, heterotroph Marinithermus hydrothermalis type strain (T1(T)) from a deep-sea hydrothermal vent chimney.</title>
        <authorList>
            <person name="Copeland A."/>
            <person name="Gu W."/>
            <person name="Yasawong M."/>
            <person name="Lapidus A."/>
            <person name="Lucas S."/>
            <person name="Deshpande S."/>
            <person name="Pagani I."/>
            <person name="Tapia R."/>
            <person name="Cheng J.F."/>
            <person name="Goodwin L.A."/>
            <person name="Pitluck S."/>
            <person name="Liolios K."/>
            <person name="Ivanova N."/>
            <person name="Mavromatis K."/>
            <person name="Mikhailova N."/>
            <person name="Pati A."/>
            <person name="Chen A."/>
            <person name="Palaniappan K."/>
            <person name="Land M."/>
            <person name="Pan C."/>
            <person name="Brambilla E.M."/>
            <person name="Rohde M."/>
            <person name="Tindall B.J."/>
            <person name="Sikorski J."/>
            <person name="Goker M."/>
            <person name="Detter J.C."/>
            <person name="Bristow J."/>
            <person name="Eisen J.A."/>
            <person name="Markowitz V."/>
            <person name="Hugenholtz P."/>
            <person name="Kyrpides N.C."/>
            <person name="Klenk H.P."/>
            <person name="Woyke T."/>
        </authorList>
    </citation>
    <scope>NUCLEOTIDE SEQUENCE [LARGE SCALE GENOMIC DNA]</scope>
    <source>
        <strain evidence="15">DSM 14884 / JCM 11576 / T1</strain>
    </source>
</reference>
<dbReference type="eggNOG" id="COG0042">
    <property type="taxonomic scope" value="Bacteria"/>
</dbReference>
<feature type="active site" description="Proton donor" evidence="9 11">
    <location>
        <position position="99"/>
    </location>
</feature>
<feature type="site" description="Interacts with tRNA" evidence="9">
    <location>
        <position position="96"/>
    </location>
</feature>
<evidence type="ECO:0000259" key="13">
    <source>
        <dbReference type="Pfam" id="PF01207"/>
    </source>
</evidence>
<dbReference type="EMBL" id="CP002630">
    <property type="protein sequence ID" value="AEB11305.1"/>
    <property type="molecule type" value="Genomic_DNA"/>
</dbReference>
<keyword evidence="12" id="KW-0547">Nucleotide-binding</keyword>
<keyword evidence="5 9" id="KW-0819">tRNA processing</keyword>
<evidence type="ECO:0000256" key="10">
    <source>
        <dbReference type="PIRNR" id="PIRNR006621"/>
    </source>
</evidence>
<dbReference type="InterPro" id="IPR004653">
    <property type="entry name" value="DusA"/>
</dbReference>
<evidence type="ECO:0000256" key="5">
    <source>
        <dbReference type="ARBA" id="ARBA00022694"/>
    </source>
</evidence>
<comment type="cofactor">
    <cofactor evidence="1 9 10 12">
        <name>FMN</name>
        <dbReference type="ChEBI" id="CHEBI:58210"/>
    </cofactor>
</comment>
<evidence type="ECO:0000256" key="6">
    <source>
        <dbReference type="ARBA" id="ARBA00022857"/>
    </source>
</evidence>
<dbReference type="OrthoDB" id="9764501at2"/>
<feature type="site" description="Interacts with tRNA; defines subfamily-specific binding signature" evidence="9">
    <location>
        <position position="181"/>
    </location>
</feature>
<protein>
    <recommendedName>
        <fullName evidence="9">tRNA-dihydrouridine(20/20a) synthase</fullName>
        <ecNumber evidence="9">1.3.1.91</ecNumber>
    </recommendedName>
    <alternativeName>
        <fullName evidence="9">DusA-like U20-specific dihydrouridine synthase</fullName>
        <shortName evidence="9">U20-specific Dus</shortName>
    </alternativeName>
</protein>
<dbReference type="AlphaFoldDB" id="F2NNT1"/>
<feature type="binding site" evidence="9 12">
    <location>
        <begin position="16"/>
        <end position="18"/>
    </location>
    <ligand>
        <name>FMN</name>
        <dbReference type="ChEBI" id="CHEBI:58210"/>
    </ligand>
</feature>
<dbReference type="Gene3D" id="1.20.120.1460">
    <property type="match status" value="1"/>
</dbReference>
<comment type="similarity">
    <text evidence="10">Belongs to the dus family.</text>
</comment>
<dbReference type="HOGENOM" id="CLU_013299_2_1_0"/>
<dbReference type="GO" id="GO:0102264">
    <property type="term" value="F:tRNA-dihydrouridine20 synthase activity"/>
    <property type="evidence" value="ECO:0007669"/>
    <property type="project" value="UniProtKB-EC"/>
</dbReference>
<feature type="binding site" evidence="9 12">
    <location>
        <position position="69"/>
    </location>
    <ligand>
        <name>FMN</name>
        <dbReference type="ChEBI" id="CHEBI:58210"/>
    </ligand>
</feature>
<dbReference type="Gene3D" id="3.20.20.70">
    <property type="entry name" value="Aldolase class I"/>
    <property type="match status" value="1"/>
</dbReference>
<dbReference type="InterPro" id="IPR018517">
    <property type="entry name" value="tRNA_hU_synthase_CS"/>
</dbReference>
<comment type="catalytic activity">
    <reaction evidence="9">
        <text>5,6-dihydrouridine(20a) in tRNA + NAD(+) = uridine(20a) in tRNA + NADH + H(+)</text>
        <dbReference type="Rhea" id="RHEA:53348"/>
        <dbReference type="Rhea" id="RHEA-COMP:13535"/>
        <dbReference type="Rhea" id="RHEA-COMP:13536"/>
        <dbReference type="ChEBI" id="CHEBI:15378"/>
        <dbReference type="ChEBI" id="CHEBI:57540"/>
        <dbReference type="ChEBI" id="CHEBI:57945"/>
        <dbReference type="ChEBI" id="CHEBI:65315"/>
        <dbReference type="ChEBI" id="CHEBI:74443"/>
    </reaction>
</comment>
<proteinExistence type="inferred from homology"/>
<feature type="binding site" evidence="9 12">
    <location>
        <position position="169"/>
    </location>
    <ligand>
        <name>FMN</name>
        <dbReference type="ChEBI" id="CHEBI:58210"/>
    </ligand>
</feature>
<dbReference type="Pfam" id="PF01207">
    <property type="entry name" value="Dus"/>
    <property type="match status" value="1"/>
</dbReference>
<dbReference type="STRING" id="869210.Marky_0554"/>
<dbReference type="SUPFAM" id="SSF51395">
    <property type="entry name" value="FMN-linked oxidoreductases"/>
    <property type="match status" value="1"/>
</dbReference>
<comment type="catalytic activity">
    <reaction evidence="9">
        <text>5,6-dihydrouridine(20a) in tRNA + NADP(+) = uridine(20a) in tRNA + NADPH + H(+)</text>
        <dbReference type="Rhea" id="RHEA:53344"/>
        <dbReference type="Rhea" id="RHEA-COMP:13535"/>
        <dbReference type="Rhea" id="RHEA-COMP:13536"/>
        <dbReference type="ChEBI" id="CHEBI:15378"/>
        <dbReference type="ChEBI" id="CHEBI:57783"/>
        <dbReference type="ChEBI" id="CHEBI:58349"/>
        <dbReference type="ChEBI" id="CHEBI:65315"/>
        <dbReference type="ChEBI" id="CHEBI:74443"/>
    </reaction>
</comment>
<keyword evidence="8 9" id="KW-0560">Oxidoreductase</keyword>
<evidence type="ECO:0000256" key="2">
    <source>
        <dbReference type="ARBA" id="ARBA00022555"/>
    </source>
</evidence>
<dbReference type="GO" id="GO:0010181">
    <property type="term" value="F:FMN binding"/>
    <property type="evidence" value="ECO:0007669"/>
    <property type="project" value="UniProtKB-UniRule"/>
</dbReference>
<feature type="site" description="Interacts with tRNA; defines subfamily-specific binding signature" evidence="9">
    <location>
        <position position="299"/>
    </location>
</feature>
<evidence type="ECO:0000313" key="14">
    <source>
        <dbReference type="EMBL" id="AEB11305.1"/>
    </source>
</evidence>
<organism evidence="14 15">
    <name type="scientific">Marinithermus hydrothermalis (strain DSM 14884 / JCM 11576 / T1)</name>
    <dbReference type="NCBI Taxonomy" id="869210"/>
    <lineage>
        <taxon>Bacteria</taxon>
        <taxon>Thermotogati</taxon>
        <taxon>Deinococcota</taxon>
        <taxon>Deinococci</taxon>
        <taxon>Thermales</taxon>
        <taxon>Thermaceae</taxon>
        <taxon>Marinithermus</taxon>
    </lineage>
</organism>